<dbReference type="Proteomes" id="UP000275504">
    <property type="component" value="Chromosome"/>
</dbReference>
<name>A0A381CXG2_CAMJU</name>
<protein>
    <submittedName>
        <fullName evidence="1">Uncharacterized protein</fullName>
    </submittedName>
</protein>
<evidence type="ECO:0000313" key="3">
    <source>
        <dbReference type="Proteomes" id="UP000239717"/>
    </source>
</evidence>
<dbReference type="OMA" id="EKAKMSN"/>
<sequence length="67" mass="7720">MYERKDLRVLKIIQKAREFGDGDLLNEALVKQLIDADFCEINEKEKEELVTLLNSLINAKDKALLSN</sequence>
<reference evidence="1" key="2">
    <citation type="submission" date="2018-03" db="EMBL/GenBank/DDBJ databases">
        <title>FDA dAtabase for Regulatory Grade micrObial Sequences (FDA-ARGOS): Supporting development and validation of Infectious Disease Dx tests.</title>
        <authorList>
            <person name="Kerrigan L."/>
            <person name="Tallon L.J."/>
            <person name="Sadzewicz L."/>
            <person name="Sengamalay N."/>
            <person name="Ott S."/>
            <person name="Godinez A."/>
            <person name="Nagaraj S."/>
            <person name="Vavikolanu K."/>
            <person name="Vyas G."/>
            <person name="Nadendla S."/>
            <person name="Aluvathingal J."/>
            <person name="Sichtig H."/>
        </authorList>
    </citation>
    <scope>NUCLEOTIDE SEQUENCE</scope>
    <source>
        <strain evidence="1">FDAARGOS_295</strain>
    </source>
</reference>
<reference evidence="2 4" key="3">
    <citation type="submission" date="2018-12" db="EMBL/GenBank/DDBJ databases">
        <authorList>
            <consortium name="Pathogen Informatics"/>
        </authorList>
    </citation>
    <scope>NUCLEOTIDE SEQUENCE [LARGE SCALE GENOMIC DNA]</scope>
    <source>
        <strain evidence="2 4">NCTC11951</strain>
    </source>
</reference>
<dbReference type="EMBL" id="CP027403">
    <property type="protein sequence ID" value="AVL46953.1"/>
    <property type="molecule type" value="Genomic_DNA"/>
</dbReference>
<organism evidence="1 3">
    <name type="scientific">Campylobacter jejuni subsp. doylei</name>
    <dbReference type="NCBI Taxonomy" id="32021"/>
    <lineage>
        <taxon>Bacteria</taxon>
        <taxon>Pseudomonadati</taxon>
        <taxon>Campylobacterota</taxon>
        <taxon>Epsilonproteobacteria</taxon>
        <taxon>Campylobacterales</taxon>
        <taxon>Campylobacteraceae</taxon>
        <taxon>Campylobacter</taxon>
    </lineage>
</organism>
<accession>A0A381CXG2</accession>
<dbReference type="Proteomes" id="UP000239717">
    <property type="component" value="Chromosome"/>
</dbReference>
<evidence type="ECO:0000313" key="1">
    <source>
        <dbReference type="EMBL" id="AVL46953.1"/>
    </source>
</evidence>
<evidence type="ECO:0000313" key="2">
    <source>
        <dbReference type="EMBL" id="VEG59998.1"/>
    </source>
</evidence>
<evidence type="ECO:0000313" key="4">
    <source>
        <dbReference type="Proteomes" id="UP000275504"/>
    </source>
</evidence>
<dbReference type="AlphaFoldDB" id="A0A381CXG2"/>
<proteinExistence type="predicted"/>
<dbReference type="EMBL" id="LR134359">
    <property type="protein sequence ID" value="VEG59998.1"/>
    <property type="molecule type" value="Genomic_DNA"/>
</dbReference>
<reference evidence="3" key="1">
    <citation type="submission" date="2018-03" db="EMBL/GenBank/DDBJ databases">
        <title>FDA dAtabase for Regulatory Grade micrObial Sequences (FDA-ARGOS): Supporting development and validation of Infectious Disease Dx tests.</title>
        <authorList>
            <person name="Kerrigan L."/>
            <person name="Tallon L."/>
            <person name="Sadzewicz L."/>
            <person name="Sengamalay N."/>
            <person name="Ott S."/>
            <person name="Godinez A."/>
            <person name="Nagaraj S."/>
            <person name="Vavikolanu K."/>
            <person name="Vyas G."/>
            <person name="Nadendla S."/>
            <person name="George J."/>
            <person name="Sichtig H."/>
        </authorList>
    </citation>
    <scope>NUCLEOTIDE SEQUENCE [LARGE SCALE GENOMIC DNA]</scope>
    <source>
        <strain evidence="3">FDAARGOS_295</strain>
    </source>
</reference>
<gene>
    <name evidence="1" type="ORF">CEP74_03695</name>
    <name evidence="2" type="ORF">NCTC11951_00045</name>
</gene>